<proteinExistence type="predicted"/>
<dbReference type="InterPro" id="IPR019707">
    <property type="entry name" value="DUF2582"/>
</dbReference>
<dbReference type="AlphaFoldDB" id="A0A3D6AX09"/>
<sequence length="73" mass="8540">MDKNMIGKNAGIIWNLLNNGERWEHEALKAASGLSDRDLDTAIGWLAREDKIFFETDTINHKEYLYLSLDFYF</sequence>
<dbReference type="GeneID" id="66306729"/>
<protein>
    <submittedName>
        <fullName evidence="1">Winged helix-turn-helix domain-containing protein</fullName>
    </submittedName>
</protein>
<dbReference type="Pfam" id="PF10771">
    <property type="entry name" value="DUF2582"/>
    <property type="match status" value="1"/>
</dbReference>
<organism evidence="1 2">
    <name type="scientific">Bacteroides cellulosilyticus</name>
    <dbReference type="NCBI Taxonomy" id="246787"/>
    <lineage>
        <taxon>Bacteria</taxon>
        <taxon>Pseudomonadati</taxon>
        <taxon>Bacteroidota</taxon>
        <taxon>Bacteroidia</taxon>
        <taxon>Bacteroidales</taxon>
        <taxon>Bacteroidaceae</taxon>
        <taxon>Bacteroides</taxon>
    </lineage>
</organism>
<dbReference type="EMBL" id="VVYV01000001">
    <property type="protein sequence ID" value="KAA5423641.1"/>
    <property type="molecule type" value="Genomic_DNA"/>
</dbReference>
<reference evidence="1 2" key="1">
    <citation type="journal article" date="2019" name="Nat. Med.">
        <title>A library of human gut bacterial isolates paired with longitudinal multiomics data enables mechanistic microbiome research.</title>
        <authorList>
            <person name="Poyet M."/>
            <person name="Groussin M."/>
            <person name="Gibbons S.M."/>
            <person name="Avila-Pacheco J."/>
            <person name="Jiang X."/>
            <person name="Kearney S.M."/>
            <person name="Perrotta A.R."/>
            <person name="Berdy B."/>
            <person name="Zhao S."/>
            <person name="Lieberman T.D."/>
            <person name="Swanson P.K."/>
            <person name="Smith M."/>
            <person name="Roesemann S."/>
            <person name="Alexander J.E."/>
            <person name="Rich S.A."/>
            <person name="Livny J."/>
            <person name="Vlamakis H."/>
            <person name="Clish C."/>
            <person name="Bullock K."/>
            <person name="Deik A."/>
            <person name="Scott J."/>
            <person name="Pierce K.A."/>
            <person name="Xavier R.J."/>
            <person name="Alm E.J."/>
        </authorList>
    </citation>
    <scope>NUCLEOTIDE SEQUENCE [LARGE SCALE GENOMIC DNA]</scope>
    <source>
        <strain evidence="1 2">BIOML-A6</strain>
    </source>
</reference>
<comment type="caution">
    <text evidence="1">The sequence shown here is derived from an EMBL/GenBank/DDBJ whole genome shotgun (WGS) entry which is preliminary data.</text>
</comment>
<dbReference type="Gene3D" id="1.10.10.10">
    <property type="entry name" value="Winged helix-like DNA-binding domain superfamily/Winged helix DNA-binding domain"/>
    <property type="match status" value="1"/>
</dbReference>
<dbReference type="RefSeq" id="WP_029427766.1">
    <property type="nucleotide sequence ID" value="NZ_CABMLT010000017.1"/>
</dbReference>
<gene>
    <name evidence="1" type="ORF">F2Y81_00400</name>
</gene>
<evidence type="ECO:0000313" key="1">
    <source>
        <dbReference type="EMBL" id="KAA5423641.1"/>
    </source>
</evidence>
<dbReference type="InterPro" id="IPR036388">
    <property type="entry name" value="WH-like_DNA-bd_sf"/>
</dbReference>
<dbReference type="Proteomes" id="UP000448877">
    <property type="component" value="Unassembled WGS sequence"/>
</dbReference>
<name>A0A3D6AX09_9BACE</name>
<accession>A0A3D6AX09</accession>
<evidence type="ECO:0000313" key="2">
    <source>
        <dbReference type="Proteomes" id="UP000448877"/>
    </source>
</evidence>